<keyword evidence="3" id="KW-1185">Reference proteome</keyword>
<evidence type="ECO:0000313" key="2">
    <source>
        <dbReference type="EMBL" id="CAF1539941.1"/>
    </source>
</evidence>
<organism evidence="2 3">
    <name type="scientific">Adineta ricciae</name>
    <name type="common">Rotifer</name>
    <dbReference type="NCBI Taxonomy" id="249248"/>
    <lineage>
        <taxon>Eukaryota</taxon>
        <taxon>Metazoa</taxon>
        <taxon>Spiralia</taxon>
        <taxon>Gnathifera</taxon>
        <taxon>Rotifera</taxon>
        <taxon>Eurotatoria</taxon>
        <taxon>Bdelloidea</taxon>
        <taxon>Adinetida</taxon>
        <taxon>Adinetidae</taxon>
        <taxon>Adineta</taxon>
    </lineage>
</organism>
<protein>
    <recommendedName>
        <fullName evidence="1">Endonuclease/exonuclease/phosphatase domain-containing protein</fullName>
    </recommendedName>
</protein>
<dbReference type="GO" id="GO:0006506">
    <property type="term" value="P:GPI anchor biosynthetic process"/>
    <property type="evidence" value="ECO:0007669"/>
    <property type="project" value="TreeGrafter"/>
</dbReference>
<evidence type="ECO:0000313" key="3">
    <source>
        <dbReference type="Proteomes" id="UP000663828"/>
    </source>
</evidence>
<dbReference type="PANTHER" id="PTHR14859">
    <property type="entry name" value="CALCOFLUOR WHITE HYPERSENSITIVE PROTEIN PRECURSOR"/>
    <property type="match status" value="1"/>
</dbReference>
<dbReference type="Gene3D" id="3.60.10.10">
    <property type="entry name" value="Endonuclease/exonuclease/phosphatase"/>
    <property type="match status" value="1"/>
</dbReference>
<accession>A0A815W8A0</accession>
<dbReference type="PANTHER" id="PTHR14859:SF15">
    <property type="entry name" value="ENDONUCLEASE_EXONUCLEASE_PHOSPHATASE DOMAIN-CONTAINING PROTEIN"/>
    <property type="match status" value="1"/>
</dbReference>
<dbReference type="Pfam" id="PF03372">
    <property type="entry name" value="Exo_endo_phos"/>
    <property type="match status" value="1"/>
</dbReference>
<dbReference type="GO" id="GO:0003824">
    <property type="term" value="F:catalytic activity"/>
    <property type="evidence" value="ECO:0007669"/>
    <property type="project" value="InterPro"/>
</dbReference>
<reference evidence="2" key="1">
    <citation type="submission" date="2021-02" db="EMBL/GenBank/DDBJ databases">
        <authorList>
            <person name="Nowell W R."/>
        </authorList>
    </citation>
    <scope>NUCLEOTIDE SEQUENCE</scope>
</reference>
<dbReference type="EMBL" id="CAJNOR010005008">
    <property type="protein sequence ID" value="CAF1539941.1"/>
    <property type="molecule type" value="Genomic_DNA"/>
</dbReference>
<comment type="caution">
    <text evidence="2">The sequence shown here is derived from an EMBL/GenBank/DDBJ whole genome shotgun (WGS) entry which is preliminary data.</text>
</comment>
<name>A0A815W8A0_ADIRI</name>
<dbReference type="GO" id="GO:0016020">
    <property type="term" value="C:membrane"/>
    <property type="evidence" value="ECO:0007669"/>
    <property type="project" value="GOC"/>
</dbReference>
<dbReference type="InterPro" id="IPR005135">
    <property type="entry name" value="Endo/exonuclease/phosphatase"/>
</dbReference>
<dbReference type="AlphaFoldDB" id="A0A815W8A0"/>
<dbReference type="InterPro" id="IPR036691">
    <property type="entry name" value="Endo/exonu/phosph_ase_sf"/>
</dbReference>
<dbReference type="SUPFAM" id="SSF56219">
    <property type="entry name" value="DNase I-like"/>
    <property type="match status" value="1"/>
</dbReference>
<dbReference type="InterPro" id="IPR051916">
    <property type="entry name" value="GPI-anchor_lipid_remodeler"/>
</dbReference>
<sequence>MSFNIAACRELFRGSVSVARTIMHEQPDLVALQEVDRFTRRSGTEIDQSSELACYAQFPHVFYIPSMNFDGGQYGNAILSQRPFDTVALVQLDGRGQGETRSMGVVSVKIDANQQVFFAVIHLEHEVVSLREKQVKDAIEFYRKNHFQNQPFILAGDFNDEPNSQTVQFLLTEGGFQLPRDQCPKTYPADNPVMTIDYIFMNEKAAEMFEVKTYRTSTVNISSDHVPVILELKKK</sequence>
<gene>
    <name evidence="2" type="ORF">XAT740_LOCUS42105</name>
</gene>
<feature type="domain" description="Endonuclease/exonuclease/phosphatase" evidence="1">
    <location>
        <begin position="1"/>
        <end position="225"/>
    </location>
</feature>
<proteinExistence type="predicted"/>
<evidence type="ECO:0000259" key="1">
    <source>
        <dbReference type="Pfam" id="PF03372"/>
    </source>
</evidence>
<dbReference type="Proteomes" id="UP000663828">
    <property type="component" value="Unassembled WGS sequence"/>
</dbReference>